<dbReference type="EMBL" id="QGTR01000002">
    <property type="protein sequence ID" value="PWW01936.1"/>
    <property type="molecule type" value="Genomic_DNA"/>
</dbReference>
<dbReference type="SUPFAM" id="SSF75304">
    <property type="entry name" value="Amidase signature (AS) enzymes"/>
    <property type="match status" value="1"/>
</dbReference>
<dbReference type="GO" id="GO:0016740">
    <property type="term" value="F:transferase activity"/>
    <property type="evidence" value="ECO:0007669"/>
    <property type="project" value="UniProtKB-KW"/>
</dbReference>
<reference evidence="3 4" key="1">
    <citation type="submission" date="2018-05" db="EMBL/GenBank/DDBJ databases">
        <title>Genomic Encyclopedia of Type Strains, Phase IV (KMG-IV): sequencing the most valuable type-strain genomes for metagenomic binning, comparative biology and taxonomic classification.</title>
        <authorList>
            <person name="Goeker M."/>
        </authorList>
    </citation>
    <scope>NUCLEOTIDE SEQUENCE [LARGE SCALE GENOMIC DNA]</scope>
    <source>
        <strain evidence="3 4">DSM 16791</strain>
    </source>
</reference>
<dbReference type="Gene3D" id="3.90.1300.10">
    <property type="entry name" value="Amidase signature (AS) domain"/>
    <property type="match status" value="1"/>
</dbReference>
<dbReference type="InterPro" id="IPR000120">
    <property type="entry name" value="Amidase"/>
</dbReference>
<evidence type="ECO:0000313" key="4">
    <source>
        <dbReference type="Proteomes" id="UP000246352"/>
    </source>
</evidence>
<evidence type="ECO:0000256" key="1">
    <source>
        <dbReference type="SAM" id="MobiDB-lite"/>
    </source>
</evidence>
<dbReference type="AlphaFoldDB" id="A0A317PMF0"/>
<gene>
    <name evidence="3" type="ORF">DFR52_102601</name>
</gene>
<protein>
    <submittedName>
        <fullName evidence="3">Aspartyl-tRNA(Asn)/glutamyl-tRNA(Gln) amidotransferase subunit A</fullName>
    </submittedName>
</protein>
<dbReference type="RefSeq" id="WP_210205810.1">
    <property type="nucleotide sequence ID" value="NZ_QGTR01000002.1"/>
</dbReference>
<proteinExistence type="predicted"/>
<dbReference type="PANTHER" id="PTHR11895">
    <property type="entry name" value="TRANSAMIDASE"/>
    <property type="match status" value="1"/>
</dbReference>
<organism evidence="3 4">
    <name type="scientific">Hoeflea marina</name>
    <dbReference type="NCBI Taxonomy" id="274592"/>
    <lineage>
        <taxon>Bacteria</taxon>
        <taxon>Pseudomonadati</taxon>
        <taxon>Pseudomonadota</taxon>
        <taxon>Alphaproteobacteria</taxon>
        <taxon>Hyphomicrobiales</taxon>
        <taxon>Rhizobiaceae</taxon>
        <taxon>Hoeflea</taxon>
    </lineage>
</organism>
<accession>A0A317PMF0</accession>
<feature type="domain" description="Amidase" evidence="2">
    <location>
        <begin position="45"/>
        <end position="461"/>
    </location>
</feature>
<dbReference type="Proteomes" id="UP000246352">
    <property type="component" value="Unassembled WGS sequence"/>
</dbReference>
<feature type="region of interest" description="Disordered" evidence="1">
    <location>
        <begin position="1"/>
        <end position="23"/>
    </location>
</feature>
<comment type="caution">
    <text evidence="3">The sequence shown here is derived from an EMBL/GenBank/DDBJ whole genome shotgun (WGS) entry which is preliminary data.</text>
</comment>
<evidence type="ECO:0000313" key="3">
    <source>
        <dbReference type="EMBL" id="PWW01936.1"/>
    </source>
</evidence>
<dbReference type="PANTHER" id="PTHR11895:SF176">
    <property type="entry name" value="AMIDASE AMID-RELATED"/>
    <property type="match status" value="1"/>
</dbReference>
<sequence>MTEQLAFKSGSGTGVAGGNTDAPLRGSAEAMALALRDGSTTSETLIRATLDRIARDDGEVHSFLSVDASAAIEAARAADRALSAGDDKGPLHGIPFAIKDIYDVEGQSTSCQSHIQSGHMADRDSAVVERLRAAGAILIGKLDTFEFALGGPSPDLPFPIARNPWKPGHESGGSSSGSAAAIGAGFVPLAPGTCTTGSIRGPAAWCGAVGLKPTFGRVSRRGVFPLAPSLDHCGPLARSVHDAAVALQVMAGHDPADPGSLDQPVPDYLTDLEKGVAGHTIGVPRDFFGSQATLDSDTRAAISRAEGLLRDAGATIVGVELPEYRLFAAAARIIMAAEAFAIHRENLRSRLHEYGNIAARRFAIGAGIGAADYIDARQLGARLRATVDNLFGSCDMMLTAISLSTAPPVASTSRPGVWPLQASPWNLTGHPAIAVPMGLAENGLPVSVQLVGPRWSEAAILRAARTLERTSGWAEVFLPFEPKDTRS</sequence>
<dbReference type="InterPro" id="IPR036928">
    <property type="entry name" value="AS_sf"/>
</dbReference>
<dbReference type="InterPro" id="IPR023631">
    <property type="entry name" value="Amidase_dom"/>
</dbReference>
<evidence type="ECO:0000259" key="2">
    <source>
        <dbReference type="Pfam" id="PF01425"/>
    </source>
</evidence>
<name>A0A317PMF0_9HYPH</name>
<keyword evidence="4" id="KW-1185">Reference proteome</keyword>
<dbReference type="Pfam" id="PF01425">
    <property type="entry name" value="Amidase"/>
    <property type="match status" value="1"/>
</dbReference>
<keyword evidence="3" id="KW-0808">Transferase</keyword>